<protein>
    <submittedName>
        <fullName evidence="2">Angiogenic factor with G patch and FHA domains 1 isoform X2</fullName>
    </submittedName>
</protein>
<keyword evidence="3" id="KW-1185">Reference proteome</keyword>
<feature type="compositionally biased region" description="Basic and acidic residues" evidence="1">
    <location>
        <begin position="49"/>
        <end position="65"/>
    </location>
</feature>
<dbReference type="Proteomes" id="UP001152795">
    <property type="component" value="Unassembled WGS sequence"/>
</dbReference>
<dbReference type="SUPFAM" id="SSF49879">
    <property type="entry name" value="SMAD/FHA domain"/>
    <property type="match status" value="1"/>
</dbReference>
<dbReference type="PANTHER" id="PTHR23106:SF24">
    <property type="entry name" value="ANGIOGENIC FACTOR WITH G PATCH AND FHA DOMAINS 1"/>
    <property type="match status" value="1"/>
</dbReference>
<dbReference type="GO" id="GO:0003676">
    <property type="term" value="F:nucleic acid binding"/>
    <property type="evidence" value="ECO:0007669"/>
    <property type="project" value="InterPro"/>
</dbReference>
<evidence type="ECO:0000256" key="1">
    <source>
        <dbReference type="SAM" id="MobiDB-lite"/>
    </source>
</evidence>
<organism evidence="2 3">
    <name type="scientific">Paramuricea clavata</name>
    <name type="common">Red gorgonian</name>
    <name type="synonym">Violescent sea-whip</name>
    <dbReference type="NCBI Taxonomy" id="317549"/>
    <lineage>
        <taxon>Eukaryota</taxon>
        <taxon>Metazoa</taxon>
        <taxon>Cnidaria</taxon>
        <taxon>Anthozoa</taxon>
        <taxon>Octocorallia</taxon>
        <taxon>Malacalcyonacea</taxon>
        <taxon>Plexauridae</taxon>
        <taxon>Paramuricea</taxon>
    </lineage>
</organism>
<reference evidence="2" key="1">
    <citation type="submission" date="2020-04" db="EMBL/GenBank/DDBJ databases">
        <authorList>
            <person name="Alioto T."/>
            <person name="Alioto T."/>
            <person name="Gomez Garrido J."/>
        </authorList>
    </citation>
    <scope>NUCLEOTIDE SEQUENCE</scope>
    <source>
        <strain evidence="2">A484AB</strain>
    </source>
</reference>
<dbReference type="Gene3D" id="2.60.200.20">
    <property type="match status" value="1"/>
</dbReference>
<dbReference type="InterPro" id="IPR053027">
    <property type="entry name" value="AGGF1"/>
</dbReference>
<dbReference type="PANTHER" id="PTHR23106">
    <property type="entry name" value="ANGIOGENIC FACTOR WITH G PATCH AND FHA DOMAINS 1"/>
    <property type="match status" value="1"/>
</dbReference>
<dbReference type="Pfam" id="PF01585">
    <property type="entry name" value="G-patch"/>
    <property type="match status" value="1"/>
</dbReference>
<evidence type="ECO:0000313" key="2">
    <source>
        <dbReference type="EMBL" id="CAB4013319.1"/>
    </source>
</evidence>
<dbReference type="InterPro" id="IPR000253">
    <property type="entry name" value="FHA_dom"/>
</dbReference>
<gene>
    <name evidence="2" type="ORF">PACLA_8A076138</name>
</gene>
<evidence type="ECO:0000313" key="3">
    <source>
        <dbReference type="Proteomes" id="UP001152795"/>
    </source>
</evidence>
<dbReference type="OrthoDB" id="2538319at2759"/>
<dbReference type="InterPro" id="IPR000467">
    <property type="entry name" value="G_patch_dom"/>
</dbReference>
<proteinExistence type="predicted"/>
<dbReference type="SMART" id="SM00240">
    <property type="entry name" value="FHA"/>
    <property type="match status" value="1"/>
</dbReference>
<dbReference type="EMBL" id="CACRXK020007838">
    <property type="protein sequence ID" value="CAB4013319.1"/>
    <property type="molecule type" value="Genomic_DNA"/>
</dbReference>
<accession>A0A6S7I8I6</accession>
<dbReference type="SMART" id="SM00443">
    <property type="entry name" value="G_patch"/>
    <property type="match status" value="1"/>
</dbReference>
<dbReference type="PROSITE" id="PS50174">
    <property type="entry name" value="G_PATCH"/>
    <property type="match status" value="1"/>
</dbReference>
<sequence>KTRLYYDYRTGIYYTYNQERGSYDFYSQVAVSTTPNTDTTGQTSSGGGSEKRSEETKTKELPEKSKVKVTHIELVESGSEDGEIVEVDEVDSETQGDDDELKEKEYPPCIRATVMQSDKLPVGSLTIITCMGLTFGRIETSNNNLQISDIEVSKEHAKVYYDDKSSEYFVKDLGSQNGTFINGSRISESKQESEGHKLSHGEQLKIGSTTFLLHIHPGSETCDECEPGQVQAQLKAKEMEDEVLITRVVSSVNDGNPESLRKKELKRLKKRYMLENSEHEVNSEVASINAGKYKDRAQTRRVKVGSEAPNSDVAASPASVFKPIKSENKGRMMLEKMGWVDGQGLGKSKTGRTEPVLATIRETGRGLGYGAVKSIDMPHKNSKSFKWKKTQDRYNAIGRGQTATSSQGSVSINWVKKTSKPETLDIFADDT</sequence>
<dbReference type="PROSITE" id="PS50006">
    <property type="entry name" value="FHA_DOMAIN"/>
    <property type="match status" value="1"/>
</dbReference>
<dbReference type="Pfam" id="PF00498">
    <property type="entry name" value="FHA"/>
    <property type="match status" value="1"/>
</dbReference>
<feature type="region of interest" description="Disordered" evidence="1">
    <location>
        <begin position="33"/>
        <end position="65"/>
    </location>
</feature>
<comment type="caution">
    <text evidence="2">The sequence shown here is derived from an EMBL/GenBank/DDBJ whole genome shotgun (WGS) entry which is preliminary data.</text>
</comment>
<dbReference type="CDD" id="cd22686">
    <property type="entry name" value="FHA_AGGF1"/>
    <property type="match status" value="1"/>
</dbReference>
<dbReference type="InterPro" id="IPR008984">
    <property type="entry name" value="SMAD_FHA_dom_sf"/>
</dbReference>
<dbReference type="AlphaFoldDB" id="A0A6S7I8I6"/>
<feature type="non-terminal residue" evidence="2">
    <location>
        <position position="431"/>
    </location>
</feature>
<name>A0A6S7I8I6_PARCT</name>